<feature type="transmembrane region" description="Helical" evidence="1">
    <location>
        <begin position="67"/>
        <end position="88"/>
    </location>
</feature>
<keyword evidence="3" id="KW-1185">Reference proteome</keyword>
<name>A0ABN0P9Q3_STASI</name>
<feature type="transmembrane region" description="Helical" evidence="1">
    <location>
        <begin position="35"/>
        <end position="55"/>
    </location>
</feature>
<sequence>MLISYIANVSSILLFFRHPDRYKGETRRDRNNQKIIWVTSIQIISWCVYIQKIIEFLTIPNGKDNKFIINATNFLILISNVFTFVIFWGL</sequence>
<reference evidence="2 3" key="1">
    <citation type="journal article" date="2013" name="Genome Announc.">
        <title>Draft Genome Sequence of Staphylococcus simulans UMC-CNS-990, Isolated from a Case of Chronic Bovine Mastitis.</title>
        <authorList>
            <person name="Calcutt M.J."/>
            <person name="Foecking M.F."/>
            <person name="Hsieh H.Y."/>
            <person name="Perry J."/>
            <person name="Stewart G.C."/>
            <person name="Middleton J.R."/>
        </authorList>
    </citation>
    <scope>NUCLEOTIDE SEQUENCE [LARGE SCALE GENOMIC DNA]</scope>
    <source>
        <strain evidence="2 3">UMC-CNS-990</strain>
    </source>
</reference>
<gene>
    <name evidence="2" type="ORF">SSIM_13060</name>
</gene>
<comment type="caution">
    <text evidence="2">The sequence shown here is derived from an EMBL/GenBank/DDBJ whole genome shotgun (WGS) entry which is preliminary data.</text>
</comment>
<protein>
    <submittedName>
        <fullName evidence="2">Uncharacterized protein</fullName>
    </submittedName>
</protein>
<dbReference type="Proteomes" id="UP000017131">
    <property type="component" value="Unassembled WGS sequence"/>
</dbReference>
<accession>A0ABN0P9Q3</accession>
<keyword evidence="1" id="KW-0472">Membrane</keyword>
<proteinExistence type="predicted"/>
<keyword evidence="1" id="KW-0812">Transmembrane</keyword>
<dbReference type="EMBL" id="AXDY01000017">
    <property type="protein sequence ID" value="ERS92297.1"/>
    <property type="molecule type" value="Genomic_DNA"/>
</dbReference>
<keyword evidence="1" id="KW-1133">Transmembrane helix</keyword>
<evidence type="ECO:0000313" key="2">
    <source>
        <dbReference type="EMBL" id="ERS92297.1"/>
    </source>
</evidence>
<organism evidence="2 3">
    <name type="scientific">Staphylococcus simulans UMC-CNS-990</name>
    <dbReference type="NCBI Taxonomy" id="1405498"/>
    <lineage>
        <taxon>Bacteria</taxon>
        <taxon>Bacillati</taxon>
        <taxon>Bacillota</taxon>
        <taxon>Bacilli</taxon>
        <taxon>Bacillales</taxon>
        <taxon>Staphylococcaceae</taxon>
        <taxon>Staphylococcus</taxon>
    </lineage>
</organism>
<evidence type="ECO:0000256" key="1">
    <source>
        <dbReference type="SAM" id="Phobius"/>
    </source>
</evidence>
<evidence type="ECO:0000313" key="3">
    <source>
        <dbReference type="Proteomes" id="UP000017131"/>
    </source>
</evidence>